<evidence type="ECO:0008006" key="4">
    <source>
        <dbReference type="Google" id="ProtNLM"/>
    </source>
</evidence>
<dbReference type="RefSeq" id="WP_148568569.1">
    <property type="nucleotide sequence ID" value="NZ_RXYA01000021.1"/>
</dbReference>
<dbReference type="SUPFAM" id="SSF82185">
    <property type="entry name" value="Histone H3 K4-specific methyltransferase SET7/9 N-terminal domain"/>
    <property type="match status" value="2"/>
</dbReference>
<evidence type="ECO:0000313" key="2">
    <source>
        <dbReference type="EMBL" id="MBC3889932.1"/>
    </source>
</evidence>
<organism evidence="2 3">
    <name type="scientific">Acetobacterium paludosum</name>
    <dbReference type="NCBI Taxonomy" id="52693"/>
    <lineage>
        <taxon>Bacteria</taxon>
        <taxon>Bacillati</taxon>
        <taxon>Bacillota</taxon>
        <taxon>Clostridia</taxon>
        <taxon>Eubacteriales</taxon>
        <taxon>Eubacteriaceae</taxon>
        <taxon>Acetobacterium</taxon>
    </lineage>
</organism>
<dbReference type="InterPro" id="IPR011652">
    <property type="entry name" value="MORN_2"/>
</dbReference>
<gene>
    <name evidence="2" type="ORF">GH810_16660</name>
</gene>
<name>A0A923HZC4_9FIRM</name>
<reference evidence="2" key="2">
    <citation type="submission" date="2020-10" db="EMBL/GenBank/DDBJ databases">
        <title>Comparative genomics of the Acetobacterium genus.</title>
        <authorList>
            <person name="Marshall C."/>
            <person name="May H."/>
            <person name="Norman S."/>
        </authorList>
    </citation>
    <scope>NUCLEOTIDE SEQUENCE</scope>
    <source>
        <strain evidence="2">DER-2019</strain>
    </source>
</reference>
<evidence type="ECO:0000313" key="3">
    <source>
        <dbReference type="Proteomes" id="UP000616595"/>
    </source>
</evidence>
<proteinExistence type="predicted"/>
<protein>
    <recommendedName>
        <fullName evidence="4">MORN repeat protein</fullName>
    </recommendedName>
</protein>
<comment type="caution">
    <text evidence="2">The sequence shown here is derived from an EMBL/GenBank/DDBJ whole genome shotgun (WGS) entry which is preliminary data.</text>
</comment>
<keyword evidence="3" id="KW-1185">Reference proteome</keyword>
<dbReference type="Gene3D" id="2.20.110.10">
    <property type="entry name" value="Histone H3 K4-specific methyltransferase SET7/9 N-terminal domain"/>
    <property type="match status" value="2"/>
</dbReference>
<dbReference type="AlphaFoldDB" id="A0A923HZC4"/>
<dbReference type="OrthoDB" id="1777834at2"/>
<evidence type="ECO:0000256" key="1">
    <source>
        <dbReference type="ARBA" id="ARBA00022737"/>
    </source>
</evidence>
<sequence>MTVIVVVLILLFSIWLIFSNIISGNKGFSTIGDDKPIIKVLCKDGFLKGYYVSDGLFKGKKYVSNKITAEGTFFNGMQIGQGKEYYENGKLKYIGHFSNDYAAGQGKLFDQIGKLKYEGNFENGYASGYGKLYDDNGHLKCEGNFARLSTNTGCEKDPSVPSGKCKEYYENGKLKYIGNFYNGLWYGEGKYYDRNGHLLHKGRFEYGSPVKK</sequence>
<accession>A0A923HZC4</accession>
<dbReference type="InterPro" id="IPR003409">
    <property type="entry name" value="MORN"/>
</dbReference>
<dbReference type="Pfam" id="PF02493">
    <property type="entry name" value="MORN"/>
    <property type="match status" value="1"/>
</dbReference>
<reference evidence="2" key="1">
    <citation type="submission" date="2019-10" db="EMBL/GenBank/DDBJ databases">
        <authorList>
            <person name="Ross D.E."/>
            <person name="Gulliver D."/>
        </authorList>
    </citation>
    <scope>NUCLEOTIDE SEQUENCE</scope>
    <source>
        <strain evidence="2">DER-2019</strain>
    </source>
</reference>
<dbReference type="Proteomes" id="UP000616595">
    <property type="component" value="Unassembled WGS sequence"/>
</dbReference>
<keyword evidence="1" id="KW-0677">Repeat</keyword>
<dbReference type="EMBL" id="WJBD01000031">
    <property type="protein sequence ID" value="MBC3889932.1"/>
    <property type="molecule type" value="Genomic_DNA"/>
</dbReference>
<dbReference type="Pfam" id="PF07661">
    <property type="entry name" value="MORN_2"/>
    <property type="match status" value="2"/>
</dbReference>